<gene>
    <name evidence="3" type="ORF">DAPPUDRAFT_223452</name>
</gene>
<dbReference type="OrthoDB" id="6379819at2759"/>
<evidence type="ECO:0000313" key="3">
    <source>
        <dbReference type="EMBL" id="EFX83367.1"/>
    </source>
</evidence>
<feature type="region of interest" description="Disordered" evidence="1">
    <location>
        <begin position="69"/>
        <end position="123"/>
    </location>
</feature>
<feature type="compositionally biased region" description="Low complexity" evidence="1">
    <location>
        <begin position="73"/>
        <end position="82"/>
    </location>
</feature>
<proteinExistence type="predicted"/>
<dbReference type="AlphaFoldDB" id="E9GB42"/>
<keyword evidence="2" id="KW-0732">Signal</keyword>
<sequence>MKCLFFFVLVLGVLTSSIKGSTTEGQATHHEAENVTKKLDDVTSAVKSDANSTKTESVILPAIVPVRKERGVTAAPHTTPKAATRKSREATAAPHTTPKAATRKSREATAAPHATTAKTTVKH</sequence>
<protein>
    <submittedName>
        <fullName evidence="3">Uncharacterized protein</fullName>
    </submittedName>
</protein>
<feature type="compositionally biased region" description="Low complexity" evidence="1">
    <location>
        <begin position="90"/>
        <end position="100"/>
    </location>
</feature>
<feature type="chain" id="PRO_5003240192" evidence="2">
    <location>
        <begin position="21"/>
        <end position="123"/>
    </location>
</feature>
<organism evidence="3 4">
    <name type="scientific">Daphnia pulex</name>
    <name type="common">Water flea</name>
    <dbReference type="NCBI Taxonomy" id="6669"/>
    <lineage>
        <taxon>Eukaryota</taxon>
        <taxon>Metazoa</taxon>
        <taxon>Ecdysozoa</taxon>
        <taxon>Arthropoda</taxon>
        <taxon>Crustacea</taxon>
        <taxon>Branchiopoda</taxon>
        <taxon>Diplostraca</taxon>
        <taxon>Cladocera</taxon>
        <taxon>Anomopoda</taxon>
        <taxon>Daphniidae</taxon>
        <taxon>Daphnia</taxon>
    </lineage>
</organism>
<evidence type="ECO:0000256" key="1">
    <source>
        <dbReference type="SAM" id="MobiDB-lite"/>
    </source>
</evidence>
<dbReference type="Proteomes" id="UP000000305">
    <property type="component" value="Unassembled WGS sequence"/>
</dbReference>
<dbReference type="EMBL" id="GL732537">
    <property type="protein sequence ID" value="EFX83367.1"/>
    <property type="molecule type" value="Genomic_DNA"/>
</dbReference>
<evidence type="ECO:0000256" key="2">
    <source>
        <dbReference type="SAM" id="SignalP"/>
    </source>
</evidence>
<dbReference type="HOGENOM" id="CLU_2017489_0_0_1"/>
<feature type="compositionally biased region" description="Low complexity" evidence="1">
    <location>
        <begin position="108"/>
        <end position="123"/>
    </location>
</feature>
<reference evidence="3 4" key="1">
    <citation type="journal article" date="2011" name="Science">
        <title>The ecoresponsive genome of Daphnia pulex.</title>
        <authorList>
            <person name="Colbourne J.K."/>
            <person name="Pfrender M.E."/>
            <person name="Gilbert D."/>
            <person name="Thomas W.K."/>
            <person name="Tucker A."/>
            <person name="Oakley T.H."/>
            <person name="Tokishita S."/>
            <person name="Aerts A."/>
            <person name="Arnold G.J."/>
            <person name="Basu M.K."/>
            <person name="Bauer D.J."/>
            <person name="Caceres C.E."/>
            <person name="Carmel L."/>
            <person name="Casola C."/>
            <person name="Choi J.H."/>
            <person name="Detter J.C."/>
            <person name="Dong Q."/>
            <person name="Dusheyko S."/>
            <person name="Eads B.D."/>
            <person name="Frohlich T."/>
            <person name="Geiler-Samerotte K.A."/>
            <person name="Gerlach D."/>
            <person name="Hatcher P."/>
            <person name="Jogdeo S."/>
            <person name="Krijgsveld J."/>
            <person name="Kriventseva E.V."/>
            <person name="Kultz D."/>
            <person name="Laforsch C."/>
            <person name="Lindquist E."/>
            <person name="Lopez J."/>
            <person name="Manak J.R."/>
            <person name="Muller J."/>
            <person name="Pangilinan J."/>
            <person name="Patwardhan R.P."/>
            <person name="Pitluck S."/>
            <person name="Pritham E.J."/>
            <person name="Rechtsteiner A."/>
            <person name="Rho M."/>
            <person name="Rogozin I.B."/>
            <person name="Sakarya O."/>
            <person name="Salamov A."/>
            <person name="Schaack S."/>
            <person name="Shapiro H."/>
            <person name="Shiga Y."/>
            <person name="Skalitzky C."/>
            <person name="Smith Z."/>
            <person name="Souvorov A."/>
            <person name="Sung W."/>
            <person name="Tang Z."/>
            <person name="Tsuchiya D."/>
            <person name="Tu H."/>
            <person name="Vos H."/>
            <person name="Wang M."/>
            <person name="Wolf Y.I."/>
            <person name="Yamagata H."/>
            <person name="Yamada T."/>
            <person name="Ye Y."/>
            <person name="Shaw J.R."/>
            <person name="Andrews J."/>
            <person name="Crease T.J."/>
            <person name="Tang H."/>
            <person name="Lucas S.M."/>
            <person name="Robertson H.M."/>
            <person name="Bork P."/>
            <person name="Koonin E.V."/>
            <person name="Zdobnov E.M."/>
            <person name="Grigoriev I.V."/>
            <person name="Lynch M."/>
            <person name="Boore J.L."/>
        </authorList>
    </citation>
    <scope>NUCLEOTIDE SEQUENCE [LARGE SCALE GENOMIC DNA]</scope>
</reference>
<keyword evidence="4" id="KW-1185">Reference proteome</keyword>
<dbReference type="InParanoid" id="E9GB42"/>
<evidence type="ECO:0000313" key="4">
    <source>
        <dbReference type="Proteomes" id="UP000000305"/>
    </source>
</evidence>
<name>E9GB42_DAPPU</name>
<dbReference type="KEGG" id="dpx:DAPPUDRAFT_223452"/>
<accession>E9GB42</accession>
<feature type="signal peptide" evidence="2">
    <location>
        <begin position="1"/>
        <end position="20"/>
    </location>
</feature>